<gene>
    <name evidence="3" type="ORF">SAMN05877831_10458</name>
</gene>
<evidence type="ECO:0000256" key="1">
    <source>
        <dbReference type="SAM" id="SignalP"/>
    </source>
</evidence>
<feature type="signal peptide" evidence="1">
    <location>
        <begin position="1"/>
        <end position="23"/>
    </location>
</feature>
<keyword evidence="4" id="KW-1185">Reference proteome</keyword>
<dbReference type="GO" id="GO:0016787">
    <property type="term" value="F:hydrolase activity"/>
    <property type="evidence" value="ECO:0007669"/>
    <property type="project" value="UniProtKB-KW"/>
</dbReference>
<proteinExistence type="predicted"/>
<dbReference type="InterPro" id="IPR042047">
    <property type="entry name" value="SleB_dom1"/>
</dbReference>
<accession>A0A285SBX0</accession>
<organism evidence="3 4">
    <name type="scientific">Rhodobacter maris</name>
    <dbReference type="NCBI Taxonomy" id="446682"/>
    <lineage>
        <taxon>Bacteria</taxon>
        <taxon>Pseudomonadati</taxon>
        <taxon>Pseudomonadota</taxon>
        <taxon>Alphaproteobacteria</taxon>
        <taxon>Rhodobacterales</taxon>
        <taxon>Rhodobacter group</taxon>
        <taxon>Rhodobacter</taxon>
    </lineage>
</organism>
<dbReference type="Pfam" id="PF07486">
    <property type="entry name" value="Hydrolase_2"/>
    <property type="match status" value="1"/>
</dbReference>
<feature type="domain" description="Cell wall hydrolase SleB" evidence="2">
    <location>
        <begin position="117"/>
        <end position="224"/>
    </location>
</feature>
<dbReference type="EMBL" id="OBMT01000004">
    <property type="protein sequence ID" value="SOC04901.1"/>
    <property type="molecule type" value="Genomic_DNA"/>
</dbReference>
<dbReference type="Gene3D" id="1.10.10.2520">
    <property type="entry name" value="Cell wall hydrolase SleB, domain 1"/>
    <property type="match status" value="1"/>
</dbReference>
<dbReference type="OrthoDB" id="9785345at2"/>
<sequence>MSVLKSWTGGALILLALAGGSRADTTVSQSNDPTQVPEQGLMALLVQERTGLEQVPAERVEALTEAPKARRGFWPWSRKRDEKPAEITATWLAAQPQPSGDAQFQCLAQTLYHEARGEGIPGQVAVAEVVLNRVDDPRFPRTVCGVVKQGSSQGCQFSWTCDGRSDRIGDRVAWDRAARIARAMLDGAPRALTDGATFFHTRAVKPAWAKRFEQTVRIGGHTFYRRPEQTADGLLAQTALN</sequence>
<dbReference type="RefSeq" id="WP_097069637.1">
    <property type="nucleotide sequence ID" value="NZ_OBMT01000004.1"/>
</dbReference>
<reference evidence="4" key="1">
    <citation type="submission" date="2017-08" db="EMBL/GenBank/DDBJ databases">
        <authorList>
            <person name="Varghese N."/>
            <person name="Submissions S."/>
        </authorList>
    </citation>
    <scope>NUCLEOTIDE SEQUENCE [LARGE SCALE GENOMIC DNA]</scope>
    <source>
        <strain evidence="4">JA276</strain>
    </source>
</reference>
<dbReference type="AlphaFoldDB" id="A0A285SBX0"/>
<keyword evidence="3" id="KW-0378">Hydrolase</keyword>
<protein>
    <submittedName>
        <fullName evidence="3">Cell wall hydrolase</fullName>
    </submittedName>
</protein>
<evidence type="ECO:0000313" key="3">
    <source>
        <dbReference type="EMBL" id="SOC04901.1"/>
    </source>
</evidence>
<evidence type="ECO:0000313" key="4">
    <source>
        <dbReference type="Proteomes" id="UP000219111"/>
    </source>
</evidence>
<name>A0A285SBX0_9RHOB</name>
<feature type="chain" id="PRO_5012063574" evidence="1">
    <location>
        <begin position="24"/>
        <end position="241"/>
    </location>
</feature>
<keyword evidence="1" id="KW-0732">Signal</keyword>
<dbReference type="Proteomes" id="UP000219111">
    <property type="component" value="Unassembled WGS sequence"/>
</dbReference>
<dbReference type="InterPro" id="IPR011105">
    <property type="entry name" value="Cell_wall_hydrolase_SleB"/>
</dbReference>
<evidence type="ECO:0000259" key="2">
    <source>
        <dbReference type="Pfam" id="PF07486"/>
    </source>
</evidence>